<proteinExistence type="predicted"/>
<evidence type="ECO:0000313" key="2">
    <source>
        <dbReference type="EMBL" id="PAV65675.1"/>
    </source>
</evidence>
<dbReference type="EMBL" id="LIAE01010199">
    <property type="protein sequence ID" value="PAV65675.1"/>
    <property type="molecule type" value="Genomic_DNA"/>
</dbReference>
<dbReference type="OrthoDB" id="6157510at2759"/>
<keyword evidence="1" id="KW-1133">Transmembrane helix</keyword>
<dbReference type="PANTHER" id="PTHR33444:SF7">
    <property type="entry name" value="TRANSMEMBRANE PROTEIN 272"/>
    <property type="match status" value="1"/>
</dbReference>
<feature type="transmembrane region" description="Helical" evidence="1">
    <location>
        <begin position="54"/>
        <end position="75"/>
    </location>
</feature>
<gene>
    <name evidence="2" type="ORF">WR25_17199</name>
</gene>
<evidence type="ECO:0000256" key="1">
    <source>
        <dbReference type="SAM" id="Phobius"/>
    </source>
</evidence>
<evidence type="ECO:0000313" key="3">
    <source>
        <dbReference type="Proteomes" id="UP000218231"/>
    </source>
</evidence>
<reference evidence="2 3" key="1">
    <citation type="journal article" date="2017" name="Curr. Biol.">
        <title>Genome architecture and evolution of a unichromosomal asexual nematode.</title>
        <authorList>
            <person name="Fradin H."/>
            <person name="Zegar C."/>
            <person name="Gutwein M."/>
            <person name="Lucas J."/>
            <person name="Kovtun M."/>
            <person name="Corcoran D."/>
            <person name="Baugh L.R."/>
            <person name="Kiontke K."/>
            <person name="Gunsalus K."/>
            <person name="Fitch D.H."/>
            <person name="Piano F."/>
        </authorList>
    </citation>
    <scope>NUCLEOTIDE SEQUENCE [LARGE SCALE GENOMIC DNA]</scope>
    <source>
        <strain evidence="2">PF1309</strain>
    </source>
</reference>
<dbReference type="AlphaFoldDB" id="A0A2A2JVF4"/>
<keyword evidence="1" id="KW-0812">Transmembrane</keyword>
<feature type="transmembrane region" description="Helical" evidence="1">
    <location>
        <begin position="20"/>
        <end position="42"/>
    </location>
</feature>
<protein>
    <submittedName>
        <fullName evidence="2">Uncharacterized protein</fullName>
    </submittedName>
</protein>
<dbReference type="Proteomes" id="UP000218231">
    <property type="component" value="Unassembled WGS sequence"/>
</dbReference>
<keyword evidence="3" id="KW-1185">Reference proteome</keyword>
<organism evidence="2 3">
    <name type="scientific">Diploscapter pachys</name>
    <dbReference type="NCBI Taxonomy" id="2018661"/>
    <lineage>
        <taxon>Eukaryota</taxon>
        <taxon>Metazoa</taxon>
        <taxon>Ecdysozoa</taxon>
        <taxon>Nematoda</taxon>
        <taxon>Chromadorea</taxon>
        <taxon>Rhabditida</taxon>
        <taxon>Rhabditina</taxon>
        <taxon>Rhabditomorpha</taxon>
        <taxon>Rhabditoidea</taxon>
        <taxon>Rhabditidae</taxon>
        <taxon>Diploscapter</taxon>
    </lineage>
</organism>
<name>A0A2A2JVF4_9BILA</name>
<dbReference type="InterPro" id="IPR040350">
    <property type="entry name" value="TMEM272"/>
</dbReference>
<accession>A0A2A2JVF4</accession>
<sequence length="136" mass="15660">MIAIGIIHRNDCSGQPLLPMWLIVMGLSAIIKTVIKMYYYIFQDGEREPYILRLFENLLDFGLFACFMIGCYLSIPAYLDPDRYVCDFFAVNLSFFFLLIYIVGSMAIACFCCSSAIYYIFTTPVQNHHSDRESPV</sequence>
<comment type="caution">
    <text evidence="2">The sequence shown here is derived from an EMBL/GenBank/DDBJ whole genome shotgun (WGS) entry which is preliminary data.</text>
</comment>
<dbReference type="PANTHER" id="PTHR33444">
    <property type="entry name" value="SI:DKEY-19B23.12-RELATED"/>
    <property type="match status" value="1"/>
</dbReference>
<keyword evidence="1" id="KW-0472">Membrane</keyword>
<feature type="transmembrane region" description="Helical" evidence="1">
    <location>
        <begin position="95"/>
        <end position="121"/>
    </location>
</feature>